<dbReference type="Proteomes" id="UP001610334">
    <property type="component" value="Unassembled WGS sequence"/>
</dbReference>
<proteinExistence type="predicted"/>
<name>A0ABR4H404_9EURO</name>
<evidence type="ECO:0000313" key="2">
    <source>
        <dbReference type="Proteomes" id="UP001610334"/>
    </source>
</evidence>
<comment type="caution">
    <text evidence="1">The sequence shown here is derived from an EMBL/GenBank/DDBJ whole genome shotgun (WGS) entry which is preliminary data.</text>
</comment>
<sequence length="278" mass="30141">MVNIGDTICAALDKGGGVCFGPDTFVIYTRAPLPRSFANLDHNVALHTKLTAAAASVCETLPVYVDLDATTVTQLASLPVPLPSPAETESNSTTSHLPWFLINAATIKKHCVVGSGLSVHALLVILQRPWCVLEICCTDAKTIASVREFAQLAVQEDPGSYDAAIKLLGHEHRTRMATSLASGPADISSSVAHSAPAPRCSIKALRDIYAASTLTASYNRFWLPLICTCAVYLDMSFSEVVRRIREDMDRPAGEREREGRLDWINLYGELLRKIGECV</sequence>
<gene>
    <name evidence="1" type="ORF">BJX63DRAFT_323030</name>
</gene>
<organism evidence="1 2">
    <name type="scientific">Aspergillus granulosus</name>
    <dbReference type="NCBI Taxonomy" id="176169"/>
    <lineage>
        <taxon>Eukaryota</taxon>
        <taxon>Fungi</taxon>
        <taxon>Dikarya</taxon>
        <taxon>Ascomycota</taxon>
        <taxon>Pezizomycotina</taxon>
        <taxon>Eurotiomycetes</taxon>
        <taxon>Eurotiomycetidae</taxon>
        <taxon>Eurotiales</taxon>
        <taxon>Aspergillaceae</taxon>
        <taxon>Aspergillus</taxon>
        <taxon>Aspergillus subgen. Nidulantes</taxon>
    </lineage>
</organism>
<accession>A0ABR4H404</accession>
<keyword evidence="2" id="KW-1185">Reference proteome</keyword>
<dbReference type="EMBL" id="JBFXLT010000075">
    <property type="protein sequence ID" value="KAL2810187.1"/>
    <property type="molecule type" value="Genomic_DNA"/>
</dbReference>
<evidence type="ECO:0000313" key="1">
    <source>
        <dbReference type="EMBL" id="KAL2810187.1"/>
    </source>
</evidence>
<reference evidence="1 2" key="1">
    <citation type="submission" date="2024-07" db="EMBL/GenBank/DDBJ databases">
        <title>Section-level genome sequencing and comparative genomics of Aspergillus sections Usti and Cavernicolus.</title>
        <authorList>
            <consortium name="Lawrence Berkeley National Laboratory"/>
            <person name="Nybo J.L."/>
            <person name="Vesth T.C."/>
            <person name="Theobald S."/>
            <person name="Frisvad J.C."/>
            <person name="Larsen T.O."/>
            <person name="Kjaerboelling I."/>
            <person name="Rothschild-Mancinelli K."/>
            <person name="Lyhne E.K."/>
            <person name="Kogle M.E."/>
            <person name="Barry K."/>
            <person name="Clum A."/>
            <person name="Na H."/>
            <person name="Ledsgaard L."/>
            <person name="Lin J."/>
            <person name="Lipzen A."/>
            <person name="Kuo A."/>
            <person name="Riley R."/>
            <person name="Mondo S."/>
            <person name="Labutti K."/>
            <person name="Haridas S."/>
            <person name="Pangalinan J."/>
            <person name="Salamov A.A."/>
            <person name="Simmons B.A."/>
            <person name="Magnuson J.K."/>
            <person name="Chen J."/>
            <person name="Drula E."/>
            <person name="Henrissat B."/>
            <person name="Wiebenga A."/>
            <person name="Lubbers R.J."/>
            <person name="Gomes A.C."/>
            <person name="Makela M.R."/>
            <person name="Stajich J."/>
            <person name="Grigoriev I.V."/>
            <person name="Mortensen U.H."/>
            <person name="De Vries R.P."/>
            <person name="Baker S.E."/>
            <person name="Andersen M.R."/>
        </authorList>
    </citation>
    <scope>NUCLEOTIDE SEQUENCE [LARGE SCALE GENOMIC DNA]</scope>
    <source>
        <strain evidence="1 2">CBS 588.65</strain>
    </source>
</reference>
<protein>
    <submittedName>
        <fullName evidence="1">Uncharacterized protein</fullName>
    </submittedName>
</protein>